<dbReference type="GO" id="GO:0044194">
    <property type="term" value="C:cytolytic granule"/>
    <property type="evidence" value="ECO:0007669"/>
    <property type="project" value="UniProtKB-ARBA"/>
</dbReference>
<dbReference type="PANTHER" id="PTHR10339:SF25">
    <property type="entry name" value="SECRETED EXOENZYME S"/>
    <property type="match status" value="1"/>
</dbReference>
<name>A0A851RQ94_TYCCO</name>
<dbReference type="GO" id="GO:0046677">
    <property type="term" value="P:response to antibiotic"/>
    <property type="evidence" value="ECO:0007669"/>
    <property type="project" value="UniProtKB-ARBA"/>
</dbReference>
<proteinExistence type="inferred from homology"/>
<dbReference type="EC" id="2.4.2.31" evidence="14"/>
<reference evidence="15" key="1">
    <citation type="submission" date="2019-09" db="EMBL/GenBank/DDBJ databases">
        <title>Bird 10,000 Genomes (B10K) Project - Family phase.</title>
        <authorList>
            <person name="Zhang G."/>
        </authorList>
    </citation>
    <scope>NUCLEOTIDE SEQUENCE</scope>
    <source>
        <strain evidence="15">OUT-0024</strain>
        <tissue evidence="15">Muscle</tissue>
    </source>
</reference>
<evidence type="ECO:0000256" key="6">
    <source>
        <dbReference type="ARBA" id="ARBA00022679"/>
    </source>
</evidence>
<dbReference type="GO" id="GO:0016779">
    <property type="term" value="F:nucleotidyltransferase activity"/>
    <property type="evidence" value="ECO:0007669"/>
    <property type="project" value="UniProtKB-KW"/>
</dbReference>
<dbReference type="EMBL" id="WBND01002628">
    <property type="protein sequence ID" value="NXC92307.1"/>
    <property type="molecule type" value="Genomic_DNA"/>
</dbReference>
<dbReference type="Pfam" id="PF01129">
    <property type="entry name" value="ART"/>
    <property type="match status" value="1"/>
</dbReference>
<evidence type="ECO:0000256" key="7">
    <source>
        <dbReference type="ARBA" id="ARBA00022695"/>
    </source>
</evidence>
<keyword evidence="11 14" id="KW-0520">NAD</keyword>
<evidence type="ECO:0000256" key="3">
    <source>
        <dbReference type="ARBA" id="ARBA00022525"/>
    </source>
</evidence>
<evidence type="ECO:0000256" key="8">
    <source>
        <dbReference type="ARBA" id="ARBA00022729"/>
    </source>
</evidence>
<keyword evidence="6 14" id="KW-0808">Transferase</keyword>
<organism evidence="15 16">
    <name type="scientific">Tychaedon coryphoeus</name>
    <name type="common">Karoo scrub-robin</name>
    <name type="synonym">Erythropygia coryphaeus</name>
    <dbReference type="NCBI Taxonomy" id="614051"/>
    <lineage>
        <taxon>Eukaryota</taxon>
        <taxon>Metazoa</taxon>
        <taxon>Chordata</taxon>
        <taxon>Craniata</taxon>
        <taxon>Vertebrata</taxon>
        <taxon>Euteleostomi</taxon>
        <taxon>Archelosauria</taxon>
        <taxon>Archosauria</taxon>
        <taxon>Dinosauria</taxon>
        <taxon>Saurischia</taxon>
        <taxon>Theropoda</taxon>
        <taxon>Coelurosauria</taxon>
        <taxon>Aves</taxon>
        <taxon>Neognathae</taxon>
        <taxon>Neoaves</taxon>
        <taxon>Telluraves</taxon>
        <taxon>Australaves</taxon>
        <taxon>Passeriformes</taxon>
        <taxon>Muscicapidae</taxon>
        <taxon>Cercotrichas</taxon>
    </lineage>
</organism>
<evidence type="ECO:0000256" key="4">
    <source>
        <dbReference type="ARBA" id="ARBA00022656"/>
    </source>
</evidence>
<dbReference type="InterPro" id="IPR000768">
    <property type="entry name" value="ART"/>
</dbReference>
<dbReference type="SUPFAM" id="SSF56399">
    <property type="entry name" value="ADP-ribosylation"/>
    <property type="match status" value="1"/>
</dbReference>
<comment type="catalytic activity">
    <reaction evidence="13 14">
        <text>L-arginyl-[protein] + NAD(+) = N(omega)-(ADP-D-ribosyl)-L-arginyl-[protein] + nicotinamide + H(+)</text>
        <dbReference type="Rhea" id="RHEA:19149"/>
        <dbReference type="Rhea" id="RHEA-COMP:10532"/>
        <dbReference type="Rhea" id="RHEA-COMP:15087"/>
        <dbReference type="ChEBI" id="CHEBI:15378"/>
        <dbReference type="ChEBI" id="CHEBI:17154"/>
        <dbReference type="ChEBI" id="CHEBI:29965"/>
        <dbReference type="ChEBI" id="CHEBI:57540"/>
        <dbReference type="ChEBI" id="CHEBI:142554"/>
        <dbReference type="EC" id="2.4.2.31"/>
    </reaction>
</comment>
<keyword evidence="8" id="KW-0732">Signal</keyword>
<dbReference type="GO" id="GO:0106274">
    <property type="term" value="F:NAD+-protein-arginine ADP-ribosyltransferase activity"/>
    <property type="evidence" value="ECO:0007669"/>
    <property type="project" value="UniProtKB-EC"/>
</dbReference>
<keyword evidence="4" id="KW-0800">Toxin</keyword>
<evidence type="ECO:0000256" key="12">
    <source>
        <dbReference type="ARBA" id="ARBA00023157"/>
    </source>
</evidence>
<dbReference type="InterPro" id="IPR050999">
    <property type="entry name" value="ADP-ribosyltransferase_ARG"/>
</dbReference>
<dbReference type="GO" id="GO:0005615">
    <property type="term" value="C:extracellular space"/>
    <property type="evidence" value="ECO:0007669"/>
    <property type="project" value="UniProtKB-ARBA"/>
</dbReference>
<evidence type="ECO:0000313" key="16">
    <source>
        <dbReference type="Proteomes" id="UP000631545"/>
    </source>
</evidence>
<keyword evidence="16" id="KW-1185">Reference proteome</keyword>
<evidence type="ECO:0000256" key="9">
    <source>
        <dbReference type="ARBA" id="ARBA00022857"/>
    </source>
</evidence>
<feature type="non-terminal residue" evidence="15">
    <location>
        <position position="236"/>
    </location>
</feature>
<keyword evidence="3" id="KW-0964">Secreted</keyword>
<comment type="caution">
    <text evidence="15">The sequence shown here is derived from an EMBL/GenBank/DDBJ whole genome shotgun (WGS) entry which is preliminary data.</text>
</comment>
<accession>A0A851RQ94</accession>
<keyword evidence="10" id="KW-0843">Virulence</keyword>
<dbReference type="GO" id="GO:0090729">
    <property type="term" value="F:toxin activity"/>
    <property type="evidence" value="ECO:0007669"/>
    <property type="project" value="UniProtKB-KW"/>
</dbReference>
<dbReference type="Gene3D" id="3.90.176.10">
    <property type="entry name" value="Toxin ADP-ribosyltransferase, Chain A, domain 1"/>
    <property type="match status" value="1"/>
</dbReference>
<evidence type="ECO:0000256" key="14">
    <source>
        <dbReference type="RuleBase" id="RU361228"/>
    </source>
</evidence>
<evidence type="ECO:0000256" key="2">
    <source>
        <dbReference type="ARBA" id="ARBA00009558"/>
    </source>
</evidence>
<feature type="non-terminal residue" evidence="15">
    <location>
        <position position="1"/>
    </location>
</feature>
<gene>
    <name evidence="15" type="primary">Madprt_2</name>
    <name evidence="15" type="ORF">CERCOR_R01462</name>
</gene>
<evidence type="ECO:0000313" key="15">
    <source>
        <dbReference type="EMBL" id="NXC92307.1"/>
    </source>
</evidence>
<comment type="similarity">
    <text evidence="2 14">Belongs to the Arg-specific ADP-ribosyltransferase family.</text>
</comment>
<keyword evidence="5 14" id="KW-0328">Glycosyltransferase</keyword>
<protein>
    <recommendedName>
        <fullName evidence="14">NAD(P)(+)--arginine ADP-ribosyltransferase</fullName>
        <ecNumber evidence="14">2.4.2.31</ecNumber>
    </recommendedName>
    <alternativeName>
        <fullName evidence="14">Mono(ADP-ribosyl)transferase</fullName>
    </alternativeName>
</protein>
<dbReference type="GO" id="GO:0003950">
    <property type="term" value="F:NAD+ poly-ADP-ribosyltransferase activity"/>
    <property type="evidence" value="ECO:0007669"/>
    <property type="project" value="TreeGrafter"/>
</dbReference>
<evidence type="ECO:0000256" key="13">
    <source>
        <dbReference type="ARBA" id="ARBA00047597"/>
    </source>
</evidence>
<evidence type="ECO:0000256" key="5">
    <source>
        <dbReference type="ARBA" id="ARBA00022676"/>
    </source>
</evidence>
<sequence length="236" mass="27365">LLAMTVATMAMEVIPLDMAPDSFDDQYQGCGPAMKAELWALNRSEFQKNLLFAKIWSEAVKEWQTLGSPVSPLSSSGQAIAIMAYTVDGLYKQFNHDVRVFGRSPQEYWDHFHFKTLHFLLTDALATLRDAQGQQCHCVFRGVDNYKFEANVVDIFRFRQFVWSWFCENIEYSWTTVFKVRTCHGADIKKFTRFADWKEVLIPPFEKFNMTKVMEKGTSVEIHLNSIGTYSKYNCE</sequence>
<dbReference type="FunFam" id="3.90.176.10:FF:000001">
    <property type="entry name" value="NAD(P)(+)--arginine ADP-ribosyltransferase"/>
    <property type="match status" value="1"/>
</dbReference>
<keyword evidence="9 14" id="KW-0521">NADP</keyword>
<dbReference type="AlphaFoldDB" id="A0A851RQ94"/>
<evidence type="ECO:0000256" key="11">
    <source>
        <dbReference type="ARBA" id="ARBA00023027"/>
    </source>
</evidence>
<keyword evidence="7" id="KW-0548">Nucleotidyltransferase</keyword>
<dbReference type="PROSITE" id="PS51996">
    <property type="entry name" value="TR_MART"/>
    <property type="match status" value="1"/>
</dbReference>
<dbReference type="PROSITE" id="PS01291">
    <property type="entry name" value="ART"/>
    <property type="match status" value="1"/>
</dbReference>
<keyword evidence="12" id="KW-1015">Disulfide bond</keyword>
<comment type="subcellular location">
    <subcellularLocation>
        <location evidence="1">Secreted</location>
    </subcellularLocation>
</comment>
<evidence type="ECO:0000256" key="10">
    <source>
        <dbReference type="ARBA" id="ARBA00023026"/>
    </source>
</evidence>
<dbReference type="Proteomes" id="UP000631545">
    <property type="component" value="Unassembled WGS sequence"/>
</dbReference>
<dbReference type="PRINTS" id="PR00970">
    <property type="entry name" value="RIBTRNSFRASE"/>
</dbReference>
<evidence type="ECO:0000256" key="1">
    <source>
        <dbReference type="ARBA" id="ARBA00004613"/>
    </source>
</evidence>
<dbReference type="PANTHER" id="PTHR10339">
    <property type="entry name" value="ADP-RIBOSYLTRANSFERASE"/>
    <property type="match status" value="1"/>
</dbReference>